<dbReference type="PROSITE" id="PS51257">
    <property type="entry name" value="PROKAR_LIPOPROTEIN"/>
    <property type="match status" value="1"/>
</dbReference>
<evidence type="ECO:0000259" key="6">
    <source>
        <dbReference type="Pfam" id="PF13458"/>
    </source>
</evidence>
<keyword evidence="3 5" id="KW-0732">Signal</keyword>
<dbReference type="InterPro" id="IPR051010">
    <property type="entry name" value="BCAA_transport"/>
</dbReference>
<dbReference type="CDD" id="cd06346">
    <property type="entry name" value="PBP1_ABC_ligand_binding-like"/>
    <property type="match status" value="1"/>
</dbReference>
<evidence type="ECO:0000256" key="5">
    <source>
        <dbReference type="SAM" id="SignalP"/>
    </source>
</evidence>
<dbReference type="RefSeq" id="WP_015739462.1">
    <property type="nucleotide sequence ID" value="NC_013385.1"/>
</dbReference>
<comment type="similarity">
    <text evidence="1">Belongs to the leucine-binding protein family.</text>
</comment>
<evidence type="ECO:0000313" key="8">
    <source>
        <dbReference type="Proteomes" id="UP000002620"/>
    </source>
</evidence>
<reference evidence="7 8" key="1">
    <citation type="submission" date="2009-10" db="EMBL/GenBank/DDBJ databases">
        <title>Complete sequence of chromosome of Ammonifex degensii KC4.</title>
        <authorList>
            <consortium name="US DOE Joint Genome Institute"/>
            <person name="Kerfeld C."/>
            <person name="Goodner B."/>
            <person name="Huber H."/>
            <person name="Stetter K."/>
            <person name="Lucas S."/>
            <person name="Copeland A."/>
            <person name="Lapidus A."/>
            <person name="Glavina del Rio T."/>
            <person name="Dalin E."/>
            <person name="Tice H."/>
            <person name="Bruce D."/>
            <person name="Goodwin L."/>
            <person name="Pitluck S."/>
            <person name="Saunders E."/>
            <person name="Brettin T."/>
            <person name="Detter J.C."/>
            <person name="Han C."/>
            <person name="Larimer F."/>
            <person name="Land M."/>
            <person name="Hauser L."/>
            <person name="Kyrpides N."/>
            <person name="Ovchinnikova G."/>
            <person name="Richardson P."/>
        </authorList>
    </citation>
    <scope>NUCLEOTIDE SEQUENCE [LARGE SCALE GENOMIC DNA]</scope>
    <source>
        <strain evidence="8">DSM 10501 / KC4</strain>
    </source>
</reference>
<dbReference type="KEGG" id="adg:Adeg_1490"/>
<dbReference type="EMBL" id="CP001785">
    <property type="protein sequence ID" value="ACX52585.1"/>
    <property type="molecule type" value="Genomic_DNA"/>
</dbReference>
<evidence type="ECO:0000256" key="1">
    <source>
        <dbReference type="ARBA" id="ARBA00010062"/>
    </source>
</evidence>
<dbReference type="GO" id="GO:0006865">
    <property type="term" value="P:amino acid transport"/>
    <property type="evidence" value="ECO:0007669"/>
    <property type="project" value="UniProtKB-KW"/>
</dbReference>
<keyword evidence="7" id="KW-0675">Receptor</keyword>
<dbReference type="HOGENOM" id="CLU_027128_5_0_9"/>
<keyword evidence="2" id="KW-0813">Transport</keyword>
<dbReference type="InterPro" id="IPR028082">
    <property type="entry name" value="Peripla_BP_I"/>
</dbReference>
<name>C9R8F6_AMMDK</name>
<dbReference type="InterPro" id="IPR000709">
    <property type="entry name" value="Leu_Ile_Val-bd"/>
</dbReference>
<dbReference type="PANTHER" id="PTHR30483">
    <property type="entry name" value="LEUCINE-SPECIFIC-BINDING PROTEIN"/>
    <property type="match status" value="1"/>
</dbReference>
<dbReference type="SUPFAM" id="SSF53822">
    <property type="entry name" value="Periplasmic binding protein-like I"/>
    <property type="match status" value="1"/>
</dbReference>
<protein>
    <submittedName>
        <fullName evidence="7">Extracellular ligand-binding receptor</fullName>
    </submittedName>
</protein>
<evidence type="ECO:0000256" key="2">
    <source>
        <dbReference type="ARBA" id="ARBA00022448"/>
    </source>
</evidence>
<feature type="chain" id="PRO_5038483696" evidence="5">
    <location>
        <begin position="25"/>
        <end position="397"/>
    </location>
</feature>
<proteinExistence type="inferred from homology"/>
<accession>C9R8F6</accession>
<keyword evidence="4" id="KW-0029">Amino-acid transport</keyword>
<evidence type="ECO:0000313" key="7">
    <source>
        <dbReference type="EMBL" id="ACX52585.1"/>
    </source>
</evidence>
<dbReference type="STRING" id="429009.Adeg_1490"/>
<dbReference type="AlphaFoldDB" id="C9R8F6"/>
<dbReference type="Proteomes" id="UP000002620">
    <property type="component" value="Chromosome"/>
</dbReference>
<evidence type="ECO:0000256" key="4">
    <source>
        <dbReference type="ARBA" id="ARBA00022970"/>
    </source>
</evidence>
<feature type="domain" description="Leucine-binding protein" evidence="6">
    <location>
        <begin position="40"/>
        <end position="381"/>
    </location>
</feature>
<feature type="signal peptide" evidence="5">
    <location>
        <begin position="1"/>
        <end position="24"/>
    </location>
</feature>
<dbReference type="PRINTS" id="PR00337">
    <property type="entry name" value="LEUILEVALBP"/>
</dbReference>
<dbReference type="Gene3D" id="3.40.50.2300">
    <property type="match status" value="2"/>
</dbReference>
<evidence type="ECO:0000256" key="3">
    <source>
        <dbReference type="ARBA" id="ARBA00022729"/>
    </source>
</evidence>
<dbReference type="PANTHER" id="PTHR30483:SF6">
    <property type="entry name" value="PERIPLASMIC BINDING PROTEIN OF ABC TRANSPORTER FOR NATURAL AMINO ACIDS"/>
    <property type="match status" value="1"/>
</dbReference>
<dbReference type="InterPro" id="IPR028081">
    <property type="entry name" value="Leu-bd"/>
</dbReference>
<keyword evidence="8" id="KW-1185">Reference proteome</keyword>
<dbReference type="Pfam" id="PF13458">
    <property type="entry name" value="Peripla_BP_6"/>
    <property type="match status" value="1"/>
</dbReference>
<dbReference type="OrthoDB" id="9783240at2"/>
<organism evidence="7 8">
    <name type="scientific">Ammonifex degensii (strain DSM 10501 / KC4)</name>
    <dbReference type="NCBI Taxonomy" id="429009"/>
    <lineage>
        <taxon>Bacteria</taxon>
        <taxon>Bacillati</taxon>
        <taxon>Bacillota</taxon>
        <taxon>Clostridia</taxon>
        <taxon>Thermoanaerobacterales</taxon>
        <taxon>Thermoanaerobacteraceae</taxon>
        <taxon>Ammonifex</taxon>
    </lineage>
</organism>
<gene>
    <name evidence="7" type="ordered locus">Adeg_1490</name>
</gene>
<dbReference type="eggNOG" id="COG0683">
    <property type="taxonomic scope" value="Bacteria"/>
</dbReference>
<sequence length="397" mass="43114">MYFRKGFLRFLGLLAALSLLLSIAGCGQKPATQEKAPAGEVKLGCILSMSGQLGPMGKKMADAVRLAVDEINAQGGINGKKIKLYLEDDATDPVTALNAAKKLVEVNGVKLLIGGMSSSAAKTMGPFLAERKVIMISPSATAPELTGQPWRKYLFRTCPSDIYQGKLMAQIALDQGAKKVVILAMDNTYGIGLGEEIKKALEGKAQVLAFIKYDPKKKDYRSELTQIKALNPDAVAHVGYNEDGRIIYQQALNLGLDKMKWIGCDGVYGSGMFENPAAAEFMAKTMSGTRPASPENQAYEKFRQAYKAKFNTEPEVFCDTIYDAVNLLAKACAQAGSDDADKIREALLKIGQNYPGVSGSITFDQGGDRVGGYFEIWKVVKKGDKYECVREKLVEVK</sequence>